<protein>
    <submittedName>
        <fullName evidence="2">Uncharacterized protein</fullName>
    </submittedName>
</protein>
<accession>A0A4P6JTR7</accession>
<keyword evidence="3" id="KW-1185">Reference proteome</keyword>
<gene>
    <name evidence="2" type="ORF">EPA93_24535</name>
</gene>
<dbReference type="KEGG" id="kbs:EPA93_24535"/>
<sequence>MLVFPSFPRISRRWSVPMLSALTALSIYAGVFIIDFCIQFVLHWGNPFENGEVVNSIAGALAIGLLNMLLWWLFTLVPGPTTLLRATLAGALCGLAAPSLLAIVNFFFSWLVRGYFLNYQGRPSTNWAEASWPLGSVPIISIIFFVWLTLPICILLDRRMAKQLAP</sequence>
<evidence type="ECO:0000313" key="2">
    <source>
        <dbReference type="EMBL" id="QBD78978.1"/>
    </source>
</evidence>
<keyword evidence="1" id="KW-1133">Transmembrane helix</keyword>
<name>A0A4P6JTR7_KTERU</name>
<feature type="transmembrane region" description="Helical" evidence="1">
    <location>
        <begin position="132"/>
        <end position="156"/>
    </location>
</feature>
<feature type="transmembrane region" description="Helical" evidence="1">
    <location>
        <begin position="86"/>
        <end position="112"/>
    </location>
</feature>
<dbReference type="EMBL" id="CP035758">
    <property type="protein sequence ID" value="QBD78978.1"/>
    <property type="molecule type" value="Genomic_DNA"/>
</dbReference>
<dbReference type="Proteomes" id="UP000290365">
    <property type="component" value="Chromosome"/>
</dbReference>
<feature type="transmembrane region" description="Helical" evidence="1">
    <location>
        <begin position="21"/>
        <end position="42"/>
    </location>
</feature>
<keyword evidence="1" id="KW-0812">Transmembrane</keyword>
<dbReference type="RefSeq" id="WP_129890031.1">
    <property type="nucleotide sequence ID" value="NZ_CP035758.1"/>
</dbReference>
<feature type="transmembrane region" description="Helical" evidence="1">
    <location>
        <begin position="54"/>
        <end position="74"/>
    </location>
</feature>
<proteinExistence type="predicted"/>
<reference evidence="2 3" key="1">
    <citation type="submission" date="2019-01" db="EMBL/GenBank/DDBJ databases">
        <title>Ktedonosporobacter rubrisoli SCAWS-G2.</title>
        <authorList>
            <person name="Huang Y."/>
            <person name="Yan B."/>
        </authorList>
    </citation>
    <scope>NUCLEOTIDE SEQUENCE [LARGE SCALE GENOMIC DNA]</scope>
    <source>
        <strain evidence="2 3">SCAWS-G2</strain>
    </source>
</reference>
<organism evidence="2 3">
    <name type="scientific">Ktedonosporobacter rubrisoli</name>
    <dbReference type="NCBI Taxonomy" id="2509675"/>
    <lineage>
        <taxon>Bacteria</taxon>
        <taxon>Bacillati</taxon>
        <taxon>Chloroflexota</taxon>
        <taxon>Ktedonobacteria</taxon>
        <taxon>Ktedonobacterales</taxon>
        <taxon>Ktedonosporobacteraceae</taxon>
        <taxon>Ktedonosporobacter</taxon>
    </lineage>
</organism>
<keyword evidence="1" id="KW-0472">Membrane</keyword>
<evidence type="ECO:0000256" key="1">
    <source>
        <dbReference type="SAM" id="Phobius"/>
    </source>
</evidence>
<dbReference type="AlphaFoldDB" id="A0A4P6JTR7"/>
<evidence type="ECO:0000313" key="3">
    <source>
        <dbReference type="Proteomes" id="UP000290365"/>
    </source>
</evidence>